<dbReference type="GO" id="GO:0006260">
    <property type="term" value="P:DNA replication"/>
    <property type="evidence" value="ECO:0007669"/>
    <property type="project" value="InterPro"/>
</dbReference>
<dbReference type="PROSITE" id="PS51199">
    <property type="entry name" value="SF4_HELICASE"/>
    <property type="match status" value="1"/>
</dbReference>
<organism evidence="2 3">
    <name type="scientific">Orientia tsutsugamushi</name>
    <name type="common">Rickettsia tsutsugamushi</name>
    <dbReference type="NCBI Taxonomy" id="784"/>
    <lineage>
        <taxon>Bacteria</taxon>
        <taxon>Pseudomonadati</taxon>
        <taxon>Pseudomonadota</taxon>
        <taxon>Alphaproteobacteria</taxon>
        <taxon>Rickettsiales</taxon>
        <taxon>Rickettsiaceae</taxon>
        <taxon>Rickettsieae</taxon>
        <taxon>Orientia</taxon>
    </lineage>
</organism>
<sequence>MMLQQSRYLQLDLELVDLKRTHNLAILFIDYLQLIKIDNRGSQYNNRVQEISEITQSLKALAKDLNIPVIALSQLSRAVEQRSDKKPLLSDLRESGSIEQDADIVMLIYREEYYLSRSEPHPYSMEYEEWFTKQNKCYNTAEIIVAKHRNGPVGTVKLHYNSRYSKFGNIIM</sequence>
<reference evidence="3" key="1">
    <citation type="submission" date="2018-03" db="EMBL/GenBank/DDBJ databases">
        <authorList>
            <person name="Batty M. E."/>
            <person name="Batty M E."/>
        </authorList>
    </citation>
    <scope>NUCLEOTIDE SEQUENCE [LARGE SCALE GENOMIC DNA]</scope>
</reference>
<dbReference type="SUPFAM" id="SSF52540">
    <property type="entry name" value="P-loop containing nucleoside triphosphate hydrolases"/>
    <property type="match status" value="1"/>
</dbReference>
<keyword evidence="2" id="KW-0547">Nucleotide-binding</keyword>
<evidence type="ECO:0000313" key="3">
    <source>
        <dbReference type="Proteomes" id="UP000244943"/>
    </source>
</evidence>
<name>A0A2U3R8T7_ORITS</name>
<dbReference type="Gene3D" id="3.40.50.300">
    <property type="entry name" value="P-loop containing nucleotide triphosphate hydrolases"/>
    <property type="match status" value="1"/>
</dbReference>
<dbReference type="EMBL" id="LS398552">
    <property type="protein sequence ID" value="SPR09568.1"/>
    <property type="molecule type" value="Genomic_DNA"/>
</dbReference>
<feature type="domain" description="SF4 helicase" evidence="1">
    <location>
        <begin position="1"/>
        <end position="172"/>
    </location>
</feature>
<keyword evidence="2" id="KW-0067">ATP-binding</keyword>
<keyword evidence="2" id="KW-0347">Helicase</keyword>
<dbReference type="Proteomes" id="UP000244943">
    <property type="component" value="Chromosome I"/>
</dbReference>
<dbReference type="GO" id="GO:0005524">
    <property type="term" value="F:ATP binding"/>
    <property type="evidence" value="ECO:0007669"/>
    <property type="project" value="InterPro"/>
</dbReference>
<dbReference type="GO" id="GO:0005829">
    <property type="term" value="C:cytosol"/>
    <property type="evidence" value="ECO:0007669"/>
    <property type="project" value="TreeGrafter"/>
</dbReference>
<dbReference type="PANTHER" id="PTHR30153:SF2">
    <property type="entry name" value="REPLICATIVE DNA HELICASE"/>
    <property type="match status" value="1"/>
</dbReference>
<dbReference type="InterPro" id="IPR007694">
    <property type="entry name" value="DNA_helicase_DnaB-like_C"/>
</dbReference>
<accession>A0A2U3R8T7</accession>
<gene>
    <name evidence="2" type="primary">dnaB</name>
    <name evidence="2" type="ORF">UT76HP_01568</name>
</gene>
<evidence type="ECO:0000259" key="1">
    <source>
        <dbReference type="PROSITE" id="PS51199"/>
    </source>
</evidence>
<dbReference type="PANTHER" id="PTHR30153">
    <property type="entry name" value="REPLICATIVE DNA HELICASE DNAB"/>
    <property type="match status" value="1"/>
</dbReference>
<dbReference type="InterPro" id="IPR027417">
    <property type="entry name" value="P-loop_NTPase"/>
</dbReference>
<dbReference type="AlphaFoldDB" id="A0A2U3R8T7"/>
<keyword evidence="2" id="KW-0378">Hydrolase</keyword>
<proteinExistence type="predicted"/>
<dbReference type="Pfam" id="PF03796">
    <property type="entry name" value="DnaB_C"/>
    <property type="match status" value="1"/>
</dbReference>
<protein>
    <submittedName>
        <fullName evidence="2">Replicative DNA helicase</fullName>
    </submittedName>
</protein>
<evidence type="ECO:0000313" key="2">
    <source>
        <dbReference type="EMBL" id="SPR09568.1"/>
    </source>
</evidence>
<dbReference type="GO" id="GO:0003678">
    <property type="term" value="F:DNA helicase activity"/>
    <property type="evidence" value="ECO:0007669"/>
    <property type="project" value="InterPro"/>
</dbReference>